<evidence type="ECO:0000313" key="3">
    <source>
        <dbReference type="Proteomes" id="UP001163846"/>
    </source>
</evidence>
<accession>A0AA38NVD1</accession>
<reference evidence="2" key="1">
    <citation type="submission" date="2022-08" db="EMBL/GenBank/DDBJ databases">
        <authorList>
            <consortium name="DOE Joint Genome Institute"/>
            <person name="Min B."/>
            <person name="Riley R."/>
            <person name="Sierra-Patev S."/>
            <person name="Naranjo-Ortiz M."/>
            <person name="Looney B."/>
            <person name="Konkel Z."/>
            <person name="Slot J.C."/>
            <person name="Sakamoto Y."/>
            <person name="Steenwyk J.L."/>
            <person name="Rokas A."/>
            <person name="Carro J."/>
            <person name="Camarero S."/>
            <person name="Ferreira P."/>
            <person name="Molpeceres G."/>
            <person name="Ruiz-Duenas F.J."/>
            <person name="Serrano A."/>
            <person name="Henrissat B."/>
            <person name="Drula E."/>
            <person name="Hughes K.W."/>
            <person name="Mata J.L."/>
            <person name="Ishikawa N.K."/>
            <person name="Vargas-Isla R."/>
            <person name="Ushijima S."/>
            <person name="Smith C.A."/>
            <person name="Ahrendt S."/>
            <person name="Andreopoulos W."/>
            <person name="He G."/>
            <person name="Labutti K."/>
            <person name="Lipzen A."/>
            <person name="Ng V."/>
            <person name="Sandor L."/>
            <person name="Barry K."/>
            <person name="Martinez A.T."/>
            <person name="Xiao Y."/>
            <person name="Gibbons J.G."/>
            <person name="Terashima K."/>
            <person name="Hibbett D.S."/>
            <person name="Grigoriev I.V."/>
        </authorList>
    </citation>
    <scope>NUCLEOTIDE SEQUENCE</scope>
    <source>
        <strain evidence="2">TFB9207</strain>
    </source>
</reference>
<name>A0AA38NVD1_9AGAR</name>
<feature type="region of interest" description="Disordered" evidence="1">
    <location>
        <begin position="59"/>
        <end position="82"/>
    </location>
</feature>
<feature type="compositionally biased region" description="Polar residues" evidence="1">
    <location>
        <begin position="1"/>
        <end position="11"/>
    </location>
</feature>
<gene>
    <name evidence="2" type="ORF">F5878DRAFT_647745</name>
</gene>
<proteinExistence type="predicted"/>
<feature type="non-terminal residue" evidence="2">
    <location>
        <position position="531"/>
    </location>
</feature>
<organism evidence="2 3">
    <name type="scientific">Lentinula raphanica</name>
    <dbReference type="NCBI Taxonomy" id="153919"/>
    <lineage>
        <taxon>Eukaryota</taxon>
        <taxon>Fungi</taxon>
        <taxon>Dikarya</taxon>
        <taxon>Basidiomycota</taxon>
        <taxon>Agaricomycotina</taxon>
        <taxon>Agaricomycetes</taxon>
        <taxon>Agaricomycetidae</taxon>
        <taxon>Agaricales</taxon>
        <taxon>Marasmiineae</taxon>
        <taxon>Omphalotaceae</taxon>
        <taxon>Lentinula</taxon>
    </lineage>
</organism>
<dbReference type="AlphaFoldDB" id="A0AA38NVD1"/>
<protein>
    <submittedName>
        <fullName evidence="2">Uncharacterized protein</fullName>
    </submittedName>
</protein>
<keyword evidence="3" id="KW-1185">Reference proteome</keyword>
<comment type="caution">
    <text evidence="2">The sequence shown here is derived from an EMBL/GenBank/DDBJ whole genome shotgun (WGS) entry which is preliminary data.</text>
</comment>
<evidence type="ECO:0000256" key="1">
    <source>
        <dbReference type="SAM" id="MobiDB-lite"/>
    </source>
</evidence>
<sequence length="531" mass="56754">ALPNTTITPSSAPAPHGLPINSIGDADGHDIVSSTPYVAPLGPGPGVVSAPHGVHPSRFLPPYPLPSHPSRASTGTVLSKPDPALRRADPAVNPSGFLPPYPPPSLSSLAAATVMSVGRGSIDAPQFSPHYATIDAAYETRIPDRHSIKTQMSSHSLPQGHIMSRTSVSNIGTASSLPLTSDETSADGTTGLHPNYASDQFQERPPSAHPGTVNRSSAQTTPGIIYDQATNTYYRLSPLDPHVGRTPNAVMSDNDGADALNRMLEEYYRLIQHGALSGPGVLTTRPVYPKYNLYTRQVLLLLNGHQFPNVRLVGNTIDITGVPAVRTNDDIVPSALKHTDVYDTIHEGQPPVETSEDMFAVHKPEYAPSLAGSRTHTPIPQQRASVPQEDTVPPLFMPHHTPTLQPFISPLHPVRSPNTSECSAIAVSQLQSPPQAVSAHQEISQHQSMTPHHFGQQVMSGVLLAPPPQTLAPVSSDHFPVEGVNLPLSRCVTAPIVSVEPVRSPLKRPASTAIGGDWSKFSRFDNFKNVM</sequence>
<evidence type="ECO:0000313" key="2">
    <source>
        <dbReference type="EMBL" id="KAJ3831318.1"/>
    </source>
</evidence>
<dbReference type="EMBL" id="MU807583">
    <property type="protein sequence ID" value="KAJ3831318.1"/>
    <property type="molecule type" value="Genomic_DNA"/>
</dbReference>
<feature type="region of interest" description="Disordered" evidence="1">
    <location>
        <begin position="172"/>
        <end position="221"/>
    </location>
</feature>
<dbReference type="Proteomes" id="UP001163846">
    <property type="component" value="Unassembled WGS sequence"/>
</dbReference>
<feature type="region of interest" description="Disordered" evidence="1">
    <location>
        <begin position="1"/>
        <end position="26"/>
    </location>
</feature>
<feature type="compositionally biased region" description="Polar residues" evidence="1">
    <location>
        <begin position="172"/>
        <end position="188"/>
    </location>
</feature>